<feature type="region of interest" description="Disordered" evidence="1">
    <location>
        <begin position="1"/>
        <end position="50"/>
    </location>
</feature>
<proteinExistence type="predicted"/>
<dbReference type="EMBL" id="HBKQ01061157">
    <property type="protein sequence ID" value="CAE2288357.1"/>
    <property type="molecule type" value="Transcribed_RNA"/>
</dbReference>
<accession>A0A6U6LD50</accession>
<dbReference type="EMBL" id="HBKQ01061158">
    <property type="protein sequence ID" value="CAE2288358.1"/>
    <property type="molecule type" value="Transcribed_RNA"/>
</dbReference>
<dbReference type="AlphaFoldDB" id="A0A6U6LD50"/>
<name>A0A6U6LD50_9STRA</name>
<evidence type="ECO:0000313" key="3">
    <source>
        <dbReference type="EMBL" id="CAE2288358.1"/>
    </source>
</evidence>
<sequence>MEGPPISSDDRVGTPPATVGFRHCPAQRNPPKKKNPGLMTHWENDGGGGRRTFRVWGEGSLVGSAPRCRDSESYSQCHSGKRECGRRGIRLPAFAVGRQGNRERRRESFIRREVAALSEIVGSKS</sequence>
<gene>
    <name evidence="2" type="ORF">OAUR00152_LOCUS41678</name>
    <name evidence="3" type="ORF">OAUR00152_LOCUS41679</name>
</gene>
<organism evidence="2">
    <name type="scientific">Odontella aurita</name>
    <dbReference type="NCBI Taxonomy" id="265563"/>
    <lineage>
        <taxon>Eukaryota</taxon>
        <taxon>Sar</taxon>
        <taxon>Stramenopiles</taxon>
        <taxon>Ochrophyta</taxon>
        <taxon>Bacillariophyta</taxon>
        <taxon>Mediophyceae</taxon>
        <taxon>Biddulphiophycidae</taxon>
        <taxon>Eupodiscales</taxon>
        <taxon>Odontellaceae</taxon>
        <taxon>Odontella</taxon>
    </lineage>
</organism>
<reference evidence="2" key="1">
    <citation type="submission" date="2021-01" db="EMBL/GenBank/DDBJ databases">
        <authorList>
            <person name="Corre E."/>
            <person name="Pelletier E."/>
            <person name="Niang G."/>
            <person name="Scheremetjew M."/>
            <person name="Finn R."/>
            <person name="Kale V."/>
            <person name="Holt S."/>
            <person name="Cochrane G."/>
            <person name="Meng A."/>
            <person name="Brown T."/>
            <person name="Cohen L."/>
        </authorList>
    </citation>
    <scope>NUCLEOTIDE SEQUENCE</scope>
    <source>
        <strain evidence="2">Isolate 1302-5</strain>
    </source>
</reference>
<protein>
    <submittedName>
        <fullName evidence="2">Uncharacterized protein</fullName>
    </submittedName>
</protein>
<evidence type="ECO:0000313" key="2">
    <source>
        <dbReference type="EMBL" id="CAE2288357.1"/>
    </source>
</evidence>
<evidence type="ECO:0000256" key="1">
    <source>
        <dbReference type="SAM" id="MobiDB-lite"/>
    </source>
</evidence>